<evidence type="ECO:0000313" key="3">
    <source>
        <dbReference type="Proteomes" id="UP001501729"/>
    </source>
</evidence>
<accession>A0AAV3UL27</accession>
<keyword evidence="3" id="KW-1185">Reference proteome</keyword>
<dbReference type="Proteomes" id="UP001501729">
    <property type="component" value="Unassembled WGS sequence"/>
</dbReference>
<protein>
    <submittedName>
        <fullName evidence="2">Uncharacterized protein</fullName>
    </submittedName>
</protein>
<organism evidence="2 3">
    <name type="scientific">Haladaptatus pallidirubidus</name>
    <dbReference type="NCBI Taxonomy" id="1008152"/>
    <lineage>
        <taxon>Archaea</taxon>
        <taxon>Methanobacteriati</taxon>
        <taxon>Methanobacteriota</taxon>
        <taxon>Stenosarchaea group</taxon>
        <taxon>Halobacteria</taxon>
        <taxon>Halobacteriales</taxon>
        <taxon>Haladaptataceae</taxon>
        <taxon>Haladaptatus</taxon>
    </lineage>
</organism>
<evidence type="ECO:0000313" key="2">
    <source>
        <dbReference type="EMBL" id="GAA5056128.1"/>
    </source>
</evidence>
<reference evidence="2 3" key="1">
    <citation type="journal article" date="2019" name="Int. J. Syst. Evol. Microbiol.">
        <title>The Global Catalogue of Microorganisms (GCM) 10K type strain sequencing project: providing services to taxonomists for standard genome sequencing and annotation.</title>
        <authorList>
            <consortium name="The Broad Institute Genomics Platform"/>
            <consortium name="The Broad Institute Genome Sequencing Center for Infectious Disease"/>
            <person name="Wu L."/>
            <person name="Ma J."/>
        </authorList>
    </citation>
    <scope>NUCLEOTIDE SEQUENCE [LARGE SCALE GENOMIC DNA]</scope>
    <source>
        <strain evidence="2 3">JCM 17504</strain>
    </source>
</reference>
<feature type="compositionally biased region" description="Acidic residues" evidence="1">
    <location>
        <begin position="31"/>
        <end position="42"/>
    </location>
</feature>
<dbReference type="AlphaFoldDB" id="A0AAV3UL27"/>
<feature type="region of interest" description="Disordered" evidence="1">
    <location>
        <begin position="17"/>
        <end position="42"/>
    </location>
</feature>
<comment type="caution">
    <text evidence="2">The sequence shown here is derived from an EMBL/GenBank/DDBJ whole genome shotgun (WGS) entry which is preliminary data.</text>
</comment>
<evidence type="ECO:0000256" key="1">
    <source>
        <dbReference type="SAM" id="MobiDB-lite"/>
    </source>
</evidence>
<sequence length="42" mass="4675">MTRKKRAEAWAYVHLGLFGGTDEGESSASNDEPEDESDETEE</sequence>
<gene>
    <name evidence="2" type="ORF">GCM10025751_36670</name>
</gene>
<name>A0AAV3UL27_9EURY</name>
<dbReference type="EMBL" id="BAABKX010000015">
    <property type="protein sequence ID" value="GAA5056128.1"/>
    <property type="molecule type" value="Genomic_DNA"/>
</dbReference>
<proteinExistence type="predicted"/>